<feature type="compositionally biased region" description="Basic and acidic residues" evidence="9">
    <location>
        <begin position="120"/>
        <end position="132"/>
    </location>
</feature>
<dbReference type="PANTHER" id="PTHR31451:SF39">
    <property type="entry name" value="MANNAN ENDO-1,4-BETA-MANNOSIDASE 1"/>
    <property type="match status" value="1"/>
</dbReference>
<dbReference type="GO" id="GO:0046355">
    <property type="term" value="P:mannan catabolic process"/>
    <property type="evidence" value="ECO:0007669"/>
    <property type="project" value="UniProtKB-ARBA"/>
</dbReference>
<keyword evidence="6 10" id="KW-0732">Signal</keyword>
<protein>
    <recommendedName>
        <fullName evidence="4">mannan endo-1,4-beta-mannosidase</fullName>
        <ecNumber evidence="4">3.2.1.78</ecNumber>
    </recommendedName>
</protein>
<feature type="compositionally biased region" description="Acidic residues" evidence="9">
    <location>
        <begin position="150"/>
        <end position="160"/>
    </location>
</feature>
<dbReference type="Gene3D" id="3.20.20.80">
    <property type="entry name" value="Glycosidases"/>
    <property type="match status" value="1"/>
</dbReference>
<dbReference type="GO" id="GO:0016985">
    <property type="term" value="F:mannan endo-1,4-beta-mannosidase activity"/>
    <property type="evidence" value="ECO:0007669"/>
    <property type="project" value="UniProtKB-EC"/>
</dbReference>
<dbReference type="EMBL" id="CENE01000049">
    <property type="protein sequence ID" value="CEQ43083.1"/>
    <property type="molecule type" value="Genomic_DNA"/>
</dbReference>
<feature type="compositionally biased region" description="Low complexity" evidence="9">
    <location>
        <begin position="581"/>
        <end position="620"/>
    </location>
</feature>
<evidence type="ECO:0000256" key="9">
    <source>
        <dbReference type="SAM" id="MobiDB-lite"/>
    </source>
</evidence>
<dbReference type="InterPro" id="IPR017853">
    <property type="entry name" value="GH"/>
</dbReference>
<feature type="compositionally biased region" description="Low complexity" evidence="9">
    <location>
        <begin position="44"/>
        <end position="55"/>
    </location>
</feature>
<feature type="region of interest" description="Disordered" evidence="9">
    <location>
        <begin position="44"/>
        <end position="65"/>
    </location>
</feature>
<comment type="similarity">
    <text evidence="3">Belongs to the glycosyl hydrolase 5 (cellulase A) family.</text>
</comment>
<keyword evidence="7" id="KW-0378">Hydrolase</keyword>
<dbReference type="GO" id="GO:0005576">
    <property type="term" value="C:extracellular region"/>
    <property type="evidence" value="ECO:0007669"/>
    <property type="project" value="UniProtKB-SubCell"/>
</dbReference>
<evidence type="ECO:0000256" key="7">
    <source>
        <dbReference type="ARBA" id="ARBA00022801"/>
    </source>
</evidence>
<feature type="region of interest" description="Disordered" evidence="9">
    <location>
        <begin position="581"/>
        <end position="622"/>
    </location>
</feature>
<organism evidence="12 13">
    <name type="scientific">Sporidiobolus salmonicolor</name>
    <name type="common">Yeast-like fungus</name>
    <name type="synonym">Sporobolomyces salmonicolor</name>
    <dbReference type="NCBI Taxonomy" id="5005"/>
    <lineage>
        <taxon>Eukaryota</taxon>
        <taxon>Fungi</taxon>
        <taxon>Dikarya</taxon>
        <taxon>Basidiomycota</taxon>
        <taxon>Pucciniomycotina</taxon>
        <taxon>Microbotryomycetes</taxon>
        <taxon>Sporidiobolales</taxon>
        <taxon>Sporidiobolaceae</taxon>
        <taxon>Sporobolomyces</taxon>
    </lineage>
</organism>
<dbReference type="Pfam" id="PF26410">
    <property type="entry name" value="GH5_mannosidase"/>
    <property type="match status" value="1"/>
</dbReference>
<evidence type="ECO:0000256" key="5">
    <source>
        <dbReference type="ARBA" id="ARBA00022525"/>
    </source>
</evidence>
<dbReference type="OrthoDB" id="428177at2759"/>
<reference evidence="13" key="1">
    <citation type="submission" date="2015-02" db="EMBL/GenBank/DDBJ databases">
        <authorList>
            <person name="Gon?alves P."/>
        </authorList>
    </citation>
    <scope>NUCLEOTIDE SEQUENCE [LARGE SCALE GENOMIC DNA]</scope>
</reference>
<feature type="domain" description="Glycoside hydrolase family 5" evidence="11">
    <location>
        <begin position="213"/>
        <end position="397"/>
    </location>
</feature>
<feature type="region of interest" description="Disordered" evidence="9">
    <location>
        <begin position="518"/>
        <end position="552"/>
    </location>
</feature>
<gene>
    <name evidence="12" type="primary">SPOSA6832_04978</name>
</gene>
<dbReference type="AlphaFoldDB" id="A0A0D6ETA0"/>
<evidence type="ECO:0000256" key="8">
    <source>
        <dbReference type="ARBA" id="ARBA00023295"/>
    </source>
</evidence>
<dbReference type="Proteomes" id="UP000243876">
    <property type="component" value="Unassembled WGS sequence"/>
</dbReference>
<dbReference type="EC" id="3.2.1.78" evidence="4"/>
<dbReference type="PANTHER" id="PTHR31451">
    <property type="match status" value="1"/>
</dbReference>
<feature type="signal peptide" evidence="10">
    <location>
        <begin position="1"/>
        <end position="22"/>
    </location>
</feature>
<sequence>MRLFPTLVALSATSLPLSVALAHAPSPNFHQLYALERSAQLAAASTSSTSTPHSSMHCTEHSHPKRDPFLAPLPAPPASNWTDYDWSVLKRLQPGQMMHGAAAPGMEKLRRDGAGSIGNGREKEGVREQGRERPRRRGVVDSSKTGGDAEQGEGEGETSDLEARGDQYTLIATNPNATTPVSSSSNSSLDGVWTGVSSYYLFALSSSDRSAVLDAIKAGGFKVVRIFVAGVGANNKGSGNAAVNDVEPDTVGTYSDTILGLIDQLMYDCSVRGLKLLIALSDRYALGYWSTDSYAVQLNIVTSASAGAAQISDAASFYTDPWAIEMFDKRMAHIMAHVNSLLGGKAWSDLDSVIYALEPQNEPQGHMTMASSTWACARASYLRSLLPSPSSILISSGGGVTTTDSLGSWATSCDAFDIISVHDYGTSASITAGALASAQNKWPEKKVIMGEWGMTGANKAALVSEFVTAFKAQGISQMYWEVVKPGQASSDFEASLLQALTGSAYYTSIAPASASSSNAQSSSFSNSSATSNNPSSSKSASPTWSTSSSSASPTAQWSESTAAWSISIALASSSSKGSSIAPPSSSVGASSVPPAPSSSSAAQTVPAAAAPSWPYSSGSAVPSSTWSKMIIVVGRSALPGG</sequence>
<keyword evidence="13" id="KW-1185">Reference proteome</keyword>
<evidence type="ECO:0000313" key="13">
    <source>
        <dbReference type="Proteomes" id="UP000243876"/>
    </source>
</evidence>
<evidence type="ECO:0000256" key="3">
    <source>
        <dbReference type="ARBA" id="ARBA00005641"/>
    </source>
</evidence>
<evidence type="ECO:0000259" key="11">
    <source>
        <dbReference type="Pfam" id="PF26410"/>
    </source>
</evidence>
<feature type="region of interest" description="Disordered" evidence="9">
    <location>
        <begin position="98"/>
        <end position="162"/>
    </location>
</feature>
<keyword evidence="8" id="KW-0326">Glycosidase</keyword>
<keyword evidence="5" id="KW-0964">Secreted</keyword>
<proteinExistence type="inferred from homology"/>
<evidence type="ECO:0000256" key="1">
    <source>
        <dbReference type="ARBA" id="ARBA00001678"/>
    </source>
</evidence>
<evidence type="ECO:0000256" key="6">
    <source>
        <dbReference type="ARBA" id="ARBA00022729"/>
    </source>
</evidence>
<evidence type="ECO:0000313" key="12">
    <source>
        <dbReference type="EMBL" id="CEQ43083.1"/>
    </source>
</evidence>
<feature type="chain" id="PRO_5002303531" description="mannan endo-1,4-beta-mannosidase" evidence="10">
    <location>
        <begin position="23"/>
        <end position="641"/>
    </location>
</feature>
<comment type="subcellular location">
    <subcellularLocation>
        <location evidence="2">Secreted</location>
    </subcellularLocation>
</comment>
<comment type="catalytic activity">
    <reaction evidence="1">
        <text>Random hydrolysis of (1-&gt;4)-beta-D-mannosidic linkages in mannans, galactomannans and glucomannans.</text>
        <dbReference type="EC" id="3.2.1.78"/>
    </reaction>
</comment>
<evidence type="ECO:0000256" key="4">
    <source>
        <dbReference type="ARBA" id="ARBA00012706"/>
    </source>
</evidence>
<accession>A0A0D6ETA0</accession>
<evidence type="ECO:0000256" key="2">
    <source>
        <dbReference type="ARBA" id="ARBA00004613"/>
    </source>
</evidence>
<evidence type="ECO:0000256" key="10">
    <source>
        <dbReference type="SAM" id="SignalP"/>
    </source>
</evidence>
<dbReference type="InterPro" id="IPR045053">
    <property type="entry name" value="MAN-like"/>
</dbReference>
<dbReference type="InterPro" id="IPR001547">
    <property type="entry name" value="Glyco_hydro_5"/>
</dbReference>
<dbReference type="SUPFAM" id="SSF51445">
    <property type="entry name" value="(Trans)glycosidases"/>
    <property type="match status" value="1"/>
</dbReference>
<name>A0A0D6ETA0_SPOSA</name>